<gene>
    <name evidence="1" type="ORF">Hamer_G001261</name>
</gene>
<dbReference type="AlphaFoldDB" id="A0A8J5TM54"/>
<proteinExistence type="predicted"/>
<feature type="non-terminal residue" evidence="1">
    <location>
        <position position="97"/>
    </location>
</feature>
<accession>A0A8J5TM54</accession>
<reference evidence="1" key="1">
    <citation type="journal article" date="2021" name="Sci. Adv.">
        <title>The American lobster genome reveals insights on longevity, neural, and immune adaptations.</title>
        <authorList>
            <person name="Polinski J.M."/>
            <person name="Zimin A.V."/>
            <person name="Clark K.F."/>
            <person name="Kohn A.B."/>
            <person name="Sadowski N."/>
            <person name="Timp W."/>
            <person name="Ptitsyn A."/>
            <person name="Khanna P."/>
            <person name="Romanova D.Y."/>
            <person name="Williams P."/>
            <person name="Greenwood S.J."/>
            <person name="Moroz L.L."/>
            <person name="Walt D.R."/>
            <person name="Bodnar A.G."/>
        </authorList>
    </citation>
    <scope>NUCLEOTIDE SEQUENCE</scope>
    <source>
        <strain evidence="1">GMGI-L3</strain>
    </source>
</reference>
<dbReference type="EMBL" id="JAHLQT010006108">
    <property type="protein sequence ID" value="KAG7175233.1"/>
    <property type="molecule type" value="Genomic_DNA"/>
</dbReference>
<feature type="non-terminal residue" evidence="1">
    <location>
        <position position="1"/>
    </location>
</feature>
<comment type="caution">
    <text evidence="1">The sequence shown here is derived from an EMBL/GenBank/DDBJ whole genome shotgun (WGS) entry which is preliminary data.</text>
</comment>
<sequence length="97" mass="10443">GTIDGVDYRALLADAVSLLDDQAIQSSLVFMELVAVMGQVGAVTLNGLVLETDYFTTTTDQTIPITVTFGDLATADVIVDGMVNTWYLPVEVRVTMR</sequence>
<protein>
    <submittedName>
        <fullName evidence="1">Uncharacterized protein</fullName>
    </submittedName>
</protein>
<evidence type="ECO:0000313" key="1">
    <source>
        <dbReference type="EMBL" id="KAG7175233.1"/>
    </source>
</evidence>
<dbReference type="Proteomes" id="UP000747542">
    <property type="component" value="Unassembled WGS sequence"/>
</dbReference>
<evidence type="ECO:0000313" key="2">
    <source>
        <dbReference type="Proteomes" id="UP000747542"/>
    </source>
</evidence>
<organism evidence="1 2">
    <name type="scientific">Homarus americanus</name>
    <name type="common">American lobster</name>
    <dbReference type="NCBI Taxonomy" id="6706"/>
    <lineage>
        <taxon>Eukaryota</taxon>
        <taxon>Metazoa</taxon>
        <taxon>Ecdysozoa</taxon>
        <taxon>Arthropoda</taxon>
        <taxon>Crustacea</taxon>
        <taxon>Multicrustacea</taxon>
        <taxon>Malacostraca</taxon>
        <taxon>Eumalacostraca</taxon>
        <taxon>Eucarida</taxon>
        <taxon>Decapoda</taxon>
        <taxon>Pleocyemata</taxon>
        <taxon>Astacidea</taxon>
        <taxon>Nephropoidea</taxon>
        <taxon>Nephropidae</taxon>
        <taxon>Homarus</taxon>
    </lineage>
</organism>
<name>A0A8J5TM54_HOMAM</name>
<keyword evidence="2" id="KW-1185">Reference proteome</keyword>